<accession>A0A448X8F2</accession>
<gene>
    <name evidence="3" type="ORF">PXEA_LOCUS24108</name>
</gene>
<dbReference type="GO" id="GO:0016604">
    <property type="term" value="C:nuclear body"/>
    <property type="evidence" value="ECO:0007669"/>
    <property type="project" value="TreeGrafter"/>
</dbReference>
<dbReference type="InterPro" id="IPR021933">
    <property type="entry name" value="SERRATE/Ars2_N"/>
</dbReference>
<evidence type="ECO:0000256" key="1">
    <source>
        <dbReference type="SAM" id="MobiDB-lite"/>
    </source>
</evidence>
<feature type="region of interest" description="Disordered" evidence="1">
    <location>
        <begin position="1"/>
        <end position="112"/>
    </location>
</feature>
<feature type="compositionally biased region" description="Basic and acidic residues" evidence="1">
    <location>
        <begin position="8"/>
        <end position="41"/>
    </location>
</feature>
<evidence type="ECO:0000313" key="4">
    <source>
        <dbReference type="Proteomes" id="UP000784294"/>
    </source>
</evidence>
<proteinExistence type="predicted"/>
<dbReference type="OrthoDB" id="342064at2759"/>
<dbReference type="EMBL" id="CAAALY010114361">
    <property type="protein sequence ID" value="VEL30668.1"/>
    <property type="molecule type" value="Genomic_DNA"/>
</dbReference>
<keyword evidence="4" id="KW-1185">Reference proteome</keyword>
<comment type="caution">
    <text evidence="3">The sequence shown here is derived from an EMBL/GenBank/DDBJ whole genome shotgun (WGS) entry which is preliminary data.</text>
</comment>
<protein>
    <recommendedName>
        <fullName evidence="2">SERRATE/Ars2 N-terminal domain-containing protein</fullName>
    </recommendedName>
</protein>
<dbReference type="PANTHER" id="PTHR13165">
    <property type="entry name" value="ARSENITE-RESISTANCE PROTEIN 2"/>
    <property type="match status" value="1"/>
</dbReference>
<dbReference type="Pfam" id="PF12066">
    <property type="entry name" value="SERRATE_Ars2_N"/>
    <property type="match status" value="1"/>
</dbReference>
<evidence type="ECO:0000259" key="2">
    <source>
        <dbReference type="Pfam" id="PF12066"/>
    </source>
</evidence>
<dbReference type="InterPro" id="IPR039727">
    <property type="entry name" value="SE/Ars2"/>
</dbReference>
<organism evidence="3 4">
    <name type="scientific">Protopolystoma xenopodis</name>
    <dbReference type="NCBI Taxonomy" id="117903"/>
    <lineage>
        <taxon>Eukaryota</taxon>
        <taxon>Metazoa</taxon>
        <taxon>Spiralia</taxon>
        <taxon>Lophotrochozoa</taxon>
        <taxon>Platyhelminthes</taxon>
        <taxon>Monogenea</taxon>
        <taxon>Polyopisthocotylea</taxon>
        <taxon>Polystomatidea</taxon>
        <taxon>Polystomatidae</taxon>
        <taxon>Protopolystoma</taxon>
    </lineage>
</organism>
<dbReference type="AlphaFoldDB" id="A0A448X8F2"/>
<feature type="domain" description="SERRATE/Ars2 N-terminal" evidence="2">
    <location>
        <begin position="138"/>
        <end position="181"/>
    </location>
</feature>
<sequence length="181" mass="21534">MADSEEELDRRRNREKFRRERSDHDGKRRPGDKREPFDDRVTLPTSNNCPGFVGTNTNSYSRGERRPYNSNIATRERLSPTGREPPYKKPRRDWNDDFTNRNSYRRRDNRQGGVNITDGGTCTEFDQACFRAPLMPFKRFLDPLDDFVTMEDACEKYRTYKTALTKKQIDDFFEAHKSEEW</sequence>
<feature type="compositionally biased region" description="Basic and acidic residues" evidence="1">
    <location>
        <begin position="92"/>
        <end position="110"/>
    </location>
</feature>
<dbReference type="PANTHER" id="PTHR13165:SF0">
    <property type="entry name" value="SERRATE RNA EFFECTOR MOLECULE HOMOLOG"/>
    <property type="match status" value="1"/>
</dbReference>
<feature type="compositionally biased region" description="Polar residues" evidence="1">
    <location>
        <begin position="43"/>
        <end position="61"/>
    </location>
</feature>
<dbReference type="Proteomes" id="UP000784294">
    <property type="component" value="Unassembled WGS sequence"/>
</dbReference>
<dbReference type="GO" id="GO:0031053">
    <property type="term" value="P:primary miRNA processing"/>
    <property type="evidence" value="ECO:0007669"/>
    <property type="project" value="TreeGrafter"/>
</dbReference>
<name>A0A448X8F2_9PLAT</name>
<evidence type="ECO:0000313" key="3">
    <source>
        <dbReference type="EMBL" id="VEL30668.1"/>
    </source>
</evidence>
<reference evidence="3" key="1">
    <citation type="submission" date="2018-11" db="EMBL/GenBank/DDBJ databases">
        <authorList>
            <consortium name="Pathogen Informatics"/>
        </authorList>
    </citation>
    <scope>NUCLEOTIDE SEQUENCE</scope>
</reference>